<dbReference type="InterPro" id="IPR011682">
    <property type="entry name" value="Glyco_hydro_38_C"/>
</dbReference>
<dbReference type="CDD" id="cd10814">
    <property type="entry name" value="GH38N_AMII_SpGH38_like"/>
    <property type="match status" value="1"/>
</dbReference>
<keyword evidence="2" id="KW-0326">Glycosidase</keyword>
<dbReference type="Pfam" id="PF09261">
    <property type="entry name" value="Alpha-mann_mid"/>
    <property type="match status" value="1"/>
</dbReference>
<dbReference type="InterPro" id="IPR000602">
    <property type="entry name" value="Glyco_hydro_38_N"/>
</dbReference>
<dbReference type="EC" id="3.2.1.-" evidence="2"/>
<dbReference type="Proteomes" id="UP000730618">
    <property type="component" value="Unassembled WGS sequence"/>
</dbReference>
<name>A0ABM8VIQ6_9BACL</name>
<dbReference type="Pfam" id="PF18438">
    <property type="entry name" value="Glyco_hydro_38"/>
    <property type="match status" value="1"/>
</dbReference>
<feature type="domain" description="Glycoside hydrolase family 38 central" evidence="1">
    <location>
        <begin position="296"/>
        <end position="369"/>
    </location>
</feature>
<evidence type="ECO:0000259" key="1">
    <source>
        <dbReference type="SMART" id="SM00872"/>
    </source>
</evidence>
<protein>
    <submittedName>
        <fullName evidence="2">Mannosylglycerate hydrolase</fullName>
        <ecNumber evidence="2">3.2.1.-</ecNumber>
    </submittedName>
</protein>
<dbReference type="InterPro" id="IPR041509">
    <property type="entry name" value="GH38_beta-1"/>
</dbReference>
<accession>A0ABM8VIQ6</accession>
<sequence length="904" mass="100960">MTVQKTAHVISHSHWDREWYLPFEKHRVRLVELMDALIELLENDPEFRSFHLDGQTIVLEDYLQIRPDKQEIVTRMVREGKLHIGPWYILQDEFLTSSEANIRNLLIGHSDARKFGAISKLGYFPDSFGNMGQAPQILLQAGIDTAVFGRGVKPVGLNNEAKGDYESAFSEMNWQAPDGSAVLGILFANWYNNGMEIPVTPDESAAYWARKMADAEKYASSPHLLFMNGCDHQPVQTNLSEALRTARSLYPDVRFVHSNFDDYVAQVKAALPSNLSTIRGELRSQRTNGWWTLVNTASARVYLKQANQRVQTQLEKVAEPLAVFAMLTGHAYPEHLLAYAWKTLMQNHPHDSICGCSVDEVHREMMTRFDKSHQVAEQVAADSLQAIVSHIDTQAVFDPSSLPFTVFNTSGRARTGVVSIVLEVKRLPFAGGKRKQVIGELKELSLDGFVVKDASGNKRDAEVEDLGVTFGYELPKDRFRQPYMARSVRVNFLAQCVPGLGYRTFALCRDDSVSAAPDRPLPPAEGRRMENEYLTVTIADDGTYGIADKRNGGDFTGLGTYENVGDVGNEYIFRAPDGDVPLTTRGMPADIRVEEHTSFRTVIAIVHRWDIPASGDDTLAREIAEFVPFLERKAQRSERTVPLTITTRLTLEQGVPQLKVQTSLRNEAKDHRLRVLFPTQVHSPVHYADSVFEAAERETNPAPTWANPSNCQHMQTFVNVRDEVRGLTVSTLGLNEYEILRDGQGTIAVTLLRAVRELGDWGVFHTPEAQCLGEHTFEYVLIPHGTGQDIEQSYAAAYQAQIPWTAVQGSVQPGSLPAEHEFIRWSGDGLALSAVKRNGSSEDVTMRWFNMTKRPAQLRVEQVHGAGGALYRSNVLEEEGSGIGHGEWIAIRPAEIVTIGGKRP</sequence>
<dbReference type="Pfam" id="PF01074">
    <property type="entry name" value="Glyco_hydro_38N"/>
    <property type="match status" value="1"/>
</dbReference>
<dbReference type="PANTHER" id="PTHR46017">
    <property type="entry name" value="ALPHA-MANNOSIDASE 2C1"/>
    <property type="match status" value="1"/>
</dbReference>
<dbReference type="Pfam" id="PF07748">
    <property type="entry name" value="Glyco_hydro_38C"/>
    <property type="match status" value="1"/>
</dbReference>
<dbReference type="RefSeq" id="WP_218099574.1">
    <property type="nucleotide sequence ID" value="NZ_CAJVCE010000008.1"/>
</dbReference>
<reference evidence="2 3" key="1">
    <citation type="submission" date="2021-06" db="EMBL/GenBank/DDBJ databases">
        <authorList>
            <person name="Criscuolo A."/>
        </authorList>
    </citation>
    <scope>NUCLEOTIDE SEQUENCE [LARGE SCALE GENOMIC DNA]</scope>
    <source>
        <strain evidence="3">CIP 111802</strain>
    </source>
</reference>
<dbReference type="InterPro" id="IPR041147">
    <property type="entry name" value="GH38_C"/>
</dbReference>
<evidence type="ECO:0000313" key="2">
    <source>
        <dbReference type="EMBL" id="CAG7644440.1"/>
    </source>
</evidence>
<dbReference type="SMART" id="SM00872">
    <property type="entry name" value="Alpha-mann_mid"/>
    <property type="match status" value="1"/>
</dbReference>
<dbReference type="EMBL" id="CAJVCE010000008">
    <property type="protein sequence ID" value="CAG7644440.1"/>
    <property type="molecule type" value="Genomic_DNA"/>
</dbReference>
<gene>
    <name evidence="2" type="primary">mngB</name>
    <name evidence="2" type="ORF">PAECIP111802_03267</name>
</gene>
<evidence type="ECO:0000313" key="3">
    <source>
        <dbReference type="Proteomes" id="UP000730618"/>
    </source>
</evidence>
<dbReference type="GO" id="GO:0016798">
    <property type="term" value="F:hydrolase activity, acting on glycosyl bonds"/>
    <property type="evidence" value="ECO:0007669"/>
    <property type="project" value="UniProtKB-KW"/>
</dbReference>
<keyword evidence="2" id="KW-0378">Hydrolase</keyword>
<dbReference type="PANTHER" id="PTHR46017:SF2">
    <property type="entry name" value="MANNOSYLGLYCERATE HYDROLASE"/>
    <property type="match status" value="1"/>
</dbReference>
<dbReference type="InterPro" id="IPR015341">
    <property type="entry name" value="Glyco_hydro_38_cen"/>
</dbReference>
<dbReference type="Pfam" id="PF17677">
    <property type="entry name" value="Glyco_hydro38C2"/>
    <property type="match status" value="1"/>
</dbReference>
<organism evidence="2 3">
    <name type="scientific">Paenibacillus allorhizosphaerae</name>
    <dbReference type="NCBI Taxonomy" id="2849866"/>
    <lineage>
        <taxon>Bacteria</taxon>
        <taxon>Bacillati</taxon>
        <taxon>Bacillota</taxon>
        <taxon>Bacilli</taxon>
        <taxon>Bacillales</taxon>
        <taxon>Paenibacillaceae</taxon>
        <taxon>Paenibacillus</taxon>
    </lineage>
</organism>
<keyword evidence="3" id="KW-1185">Reference proteome</keyword>
<comment type="caution">
    <text evidence="2">The sequence shown here is derived from an EMBL/GenBank/DDBJ whole genome shotgun (WGS) entry which is preliminary data.</text>
</comment>
<proteinExistence type="predicted"/>